<protein>
    <submittedName>
        <fullName evidence="1">Uncharacterized protein</fullName>
    </submittedName>
</protein>
<gene>
    <name evidence="1" type="ORF">RhiirC2_738783</name>
</gene>
<comment type="caution">
    <text evidence="1">The sequence shown here is derived from an EMBL/GenBank/DDBJ whole genome shotgun (WGS) entry which is preliminary data.</text>
</comment>
<accession>A0A2N1NKN4</accession>
<sequence length="122" mass="13835">MIPNDSLSNTFAPHSSSLSLQPCTGCEFNNTSIKRAKYLIKAAHSATCWIRASNFWMIRLNTLSAKLHLRSSNLFIKLSYYYIFSSLIAFCNRFNANFIPLDSDIDHNPSVPVDRSFTDSSF</sequence>
<dbReference type="VEuPathDB" id="FungiDB:FUN_011939"/>
<evidence type="ECO:0000313" key="2">
    <source>
        <dbReference type="Proteomes" id="UP000233469"/>
    </source>
</evidence>
<reference evidence="1 2" key="1">
    <citation type="submission" date="2016-04" db="EMBL/GenBank/DDBJ databases">
        <title>Genome analyses suggest a sexual origin of heterokaryosis in a supposedly ancient asexual fungus.</title>
        <authorList>
            <person name="Ropars J."/>
            <person name="Sedzielewska K."/>
            <person name="Noel J."/>
            <person name="Charron P."/>
            <person name="Farinelli L."/>
            <person name="Marton T."/>
            <person name="Kruger M."/>
            <person name="Pelin A."/>
            <person name="Brachmann A."/>
            <person name="Corradi N."/>
        </authorList>
    </citation>
    <scope>NUCLEOTIDE SEQUENCE [LARGE SCALE GENOMIC DNA]</scope>
    <source>
        <strain evidence="1 2">C2</strain>
    </source>
</reference>
<dbReference type="AlphaFoldDB" id="A0A2N1NKN4"/>
<evidence type="ECO:0000313" key="1">
    <source>
        <dbReference type="EMBL" id="PKK74472.1"/>
    </source>
</evidence>
<name>A0A2N1NKN4_9GLOM</name>
<dbReference type="EMBL" id="LLXL01000301">
    <property type="protein sequence ID" value="PKK74472.1"/>
    <property type="molecule type" value="Genomic_DNA"/>
</dbReference>
<organism evidence="1 2">
    <name type="scientific">Rhizophagus irregularis</name>
    <dbReference type="NCBI Taxonomy" id="588596"/>
    <lineage>
        <taxon>Eukaryota</taxon>
        <taxon>Fungi</taxon>
        <taxon>Fungi incertae sedis</taxon>
        <taxon>Mucoromycota</taxon>
        <taxon>Glomeromycotina</taxon>
        <taxon>Glomeromycetes</taxon>
        <taxon>Glomerales</taxon>
        <taxon>Glomeraceae</taxon>
        <taxon>Rhizophagus</taxon>
    </lineage>
</organism>
<dbReference type="Proteomes" id="UP000233469">
    <property type="component" value="Unassembled WGS sequence"/>
</dbReference>
<reference evidence="1 2" key="2">
    <citation type="submission" date="2017-10" db="EMBL/GenBank/DDBJ databases">
        <title>Extensive intraspecific genome diversity in a model arbuscular mycorrhizal fungus.</title>
        <authorList>
            <person name="Chen E.C.H."/>
            <person name="Morin E."/>
            <person name="Baudet D."/>
            <person name="Noel J."/>
            <person name="Ndikumana S."/>
            <person name="Charron P."/>
            <person name="St-Onge C."/>
            <person name="Giorgi J."/>
            <person name="Grigoriev I.V."/>
            <person name="Roux C."/>
            <person name="Martin F.M."/>
            <person name="Corradi N."/>
        </authorList>
    </citation>
    <scope>NUCLEOTIDE SEQUENCE [LARGE SCALE GENOMIC DNA]</scope>
    <source>
        <strain evidence="1 2">C2</strain>
    </source>
</reference>
<proteinExistence type="predicted"/>